<dbReference type="RefSeq" id="WP_057762490.1">
    <property type="nucleotide sequence ID" value="NZ_LMBX01000005.1"/>
</dbReference>
<protein>
    <submittedName>
        <fullName evidence="2">XRE family transcriptional regulator</fullName>
    </submittedName>
</protein>
<feature type="domain" description="HTH cro/C1-type" evidence="1">
    <location>
        <begin position="4"/>
        <end position="60"/>
    </location>
</feature>
<evidence type="ECO:0000313" key="2">
    <source>
        <dbReference type="EMBL" id="TCJ03938.1"/>
    </source>
</evidence>
<dbReference type="STRING" id="1742358.GCA_001439605_00087"/>
<dbReference type="OrthoDB" id="2937982at2"/>
<dbReference type="AlphaFoldDB" id="A0A4R1AVV3"/>
<proteinExistence type="predicted"/>
<dbReference type="InterPro" id="IPR001387">
    <property type="entry name" value="Cro/C1-type_HTH"/>
</dbReference>
<reference evidence="2 3" key="1">
    <citation type="submission" date="2019-03" db="EMBL/GenBank/DDBJ databases">
        <authorList>
            <person name="Jensen L."/>
            <person name="Storgaard J."/>
            <person name="Sulaj E."/>
            <person name="Schramm A."/>
            <person name="Marshall I.P.G."/>
        </authorList>
    </citation>
    <scope>NUCLEOTIDE SEQUENCE [LARGE SCALE GENOMIC DNA]</scope>
    <source>
        <strain evidence="2 3">2017H2G3</strain>
    </source>
</reference>
<dbReference type="Pfam" id="PF13443">
    <property type="entry name" value="HTH_26"/>
    <property type="match status" value="1"/>
</dbReference>
<evidence type="ECO:0000313" key="3">
    <source>
        <dbReference type="Proteomes" id="UP000293846"/>
    </source>
</evidence>
<comment type="caution">
    <text evidence="2">The sequence shown here is derived from an EMBL/GenBank/DDBJ whole genome shotgun (WGS) entry which is preliminary data.</text>
</comment>
<evidence type="ECO:0000259" key="1">
    <source>
        <dbReference type="Pfam" id="PF13443"/>
    </source>
</evidence>
<sequence>MNYLDLYLQRNHCKRYDVFKKTGVSQQLLSTHTNKSIEKYSSKVIIAIAETLDKTPGDVLNELLHIEKEKPIYEAYNPNDLLVALKAKYDKIIIQGAYYKEVKKIMDTHLSDKELLGVELGSAGVLTILIYAIESVMGLFSNAEKIQKEIEKRLKLYKIIEMSEDRLVLGLKQLDY</sequence>
<dbReference type="Proteomes" id="UP000293846">
    <property type="component" value="Unassembled WGS sequence"/>
</dbReference>
<accession>A0A4R1AVV3</accession>
<name>A0A4R1AVV3_9BACI</name>
<dbReference type="EMBL" id="SJTH01000012">
    <property type="protein sequence ID" value="TCJ03938.1"/>
    <property type="molecule type" value="Genomic_DNA"/>
</dbReference>
<gene>
    <name evidence="2" type="ORF">E0Y62_12255</name>
</gene>
<keyword evidence="3" id="KW-1185">Reference proteome</keyword>
<organism evidence="2 3">
    <name type="scientific">Cytobacillus praedii</name>
    <dbReference type="NCBI Taxonomy" id="1742358"/>
    <lineage>
        <taxon>Bacteria</taxon>
        <taxon>Bacillati</taxon>
        <taxon>Bacillota</taxon>
        <taxon>Bacilli</taxon>
        <taxon>Bacillales</taxon>
        <taxon>Bacillaceae</taxon>
        <taxon>Cytobacillus</taxon>
    </lineage>
</organism>